<evidence type="ECO:0000256" key="1">
    <source>
        <dbReference type="SAM" id="MobiDB-lite"/>
    </source>
</evidence>
<reference evidence="3" key="1">
    <citation type="journal article" date="2018" name="Nat. Microbiol.">
        <title>Leveraging single-cell genomics to expand the fungal tree of life.</title>
        <authorList>
            <person name="Ahrendt S.R."/>
            <person name="Quandt C.A."/>
            <person name="Ciobanu D."/>
            <person name="Clum A."/>
            <person name="Salamov A."/>
            <person name="Andreopoulos B."/>
            <person name="Cheng J.F."/>
            <person name="Woyke T."/>
            <person name="Pelin A."/>
            <person name="Henrissat B."/>
            <person name="Reynolds N.K."/>
            <person name="Benny G.L."/>
            <person name="Smith M.E."/>
            <person name="James T.Y."/>
            <person name="Grigoriev I.V."/>
        </authorList>
    </citation>
    <scope>NUCLEOTIDE SEQUENCE [LARGE SCALE GENOMIC DNA]</scope>
    <source>
        <strain evidence="3">RSA 468</strain>
    </source>
</reference>
<name>A0A4V1J5N2_9FUNG</name>
<organism evidence="2 3">
    <name type="scientific">Dimargaris cristalligena</name>
    <dbReference type="NCBI Taxonomy" id="215637"/>
    <lineage>
        <taxon>Eukaryota</taxon>
        <taxon>Fungi</taxon>
        <taxon>Fungi incertae sedis</taxon>
        <taxon>Zoopagomycota</taxon>
        <taxon>Kickxellomycotina</taxon>
        <taxon>Dimargaritomycetes</taxon>
        <taxon>Dimargaritales</taxon>
        <taxon>Dimargaritaceae</taxon>
        <taxon>Dimargaris</taxon>
    </lineage>
</organism>
<feature type="region of interest" description="Disordered" evidence="1">
    <location>
        <begin position="1"/>
        <end position="51"/>
    </location>
</feature>
<evidence type="ECO:0000313" key="3">
    <source>
        <dbReference type="Proteomes" id="UP000268162"/>
    </source>
</evidence>
<evidence type="ECO:0000313" key="2">
    <source>
        <dbReference type="EMBL" id="RKP39649.1"/>
    </source>
</evidence>
<feature type="compositionally biased region" description="Polar residues" evidence="1">
    <location>
        <begin position="117"/>
        <end position="128"/>
    </location>
</feature>
<feature type="region of interest" description="Disordered" evidence="1">
    <location>
        <begin position="66"/>
        <end position="161"/>
    </location>
</feature>
<sequence>MSPSIPGISQSEMSDSEKNPVSPVVVVAVADSQHPVPSSREADEPVGNLPIPSQVEYTVSVKTEVPSPALPTSAPVVSSEPPAALSSPPPPPPPPPTSSADPPSAHQAPYPLPPKSAPTSPTEGTPLNISPRSSLFPHPPSPSLFVPSLPPQPTAASPLPDGYPIPSTAELIYRLRYFQRGVELYFNDLGLVEQLYNCNSDTSYLNLISPAHVRSLWMIIYFDAWVPNLQVQVVKDFNQGLDVGQRVLEAMQDGSEFKGKMSHYVVLATPDVMTGFNLLRLLYSPDFPELIEHPDLGPYDPPEEFEREREREDTPEYYGYWPGCPAPAPSGLYITLWFGDKL</sequence>
<gene>
    <name evidence="2" type="ORF">BJ085DRAFT_31740</name>
</gene>
<dbReference type="Proteomes" id="UP000268162">
    <property type="component" value="Unassembled WGS sequence"/>
</dbReference>
<feature type="compositionally biased region" description="Pro residues" evidence="1">
    <location>
        <begin position="87"/>
        <end position="97"/>
    </location>
</feature>
<protein>
    <submittedName>
        <fullName evidence="2">Uncharacterized protein</fullName>
    </submittedName>
</protein>
<feature type="compositionally biased region" description="Low complexity" evidence="1">
    <location>
        <begin position="71"/>
        <end position="86"/>
    </location>
</feature>
<dbReference type="AlphaFoldDB" id="A0A4V1J5N2"/>
<feature type="compositionally biased region" description="Pro residues" evidence="1">
    <location>
        <begin position="137"/>
        <end position="153"/>
    </location>
</feature>
<feature type="compositionally biased region" description="Low complexity" evidence="1">
    <location>
        <begin position="20"/>
        <end position="30"/>
    </location>
</feature>
<keyword evidence="3" id="KW-1185">Reference proteome</keyword>
<dbReference type="STRING" id="215637.A0A4V1J5N2"/>
<feature type="compositionally biased region" description="Polar residues" evidence="1">
    <location>
        <begin position="1"/>
        <end position="13"/>
    </location>
</feature>
<dbReference type="EMBL" id="ML002255">
    <property type="protein sequence ID" value="RKP39649.1"/>
    <property type="molecule type" value="Genomic_DNA"/>
</dbReference>
<proteinExistence type="predicted"/>
<accession>A0A4V1J5N2</accession>